<keyword evidence="12" id="KW-0732">Signal</keyword>
<protein>
    <submittedName>
        <fullName evidence="15">Hemoglobin/transferrin/lactoferrin receptor protein</fullName>
    </submittedName>
</protein>
<evidence type="ECO:0000313" key="15">
    <source>
        <dbReference type="EMBL" id="MBB4103183.1"/>
    </source>
</evidence>
<keyword evidence="4 10" id="KW-1134">Transmembrane beta strand</keyword>
<evidence type="ECO:0000256" key="7">
    <source>
        <dbReference type="ARBA" id="ARBA00023136"/>
    </source>
</evidence>
<dbReference type="InterPro" id="IPR039426">
    <property type="entry name" value="TonB-dep_rcpt-like"/>
</dbReference>
<proteinExistence type="inferred from homology"/>
<evidence type="ECO:0000259" key="14">
    <source>
        <dbReference type="Pfam" id="PF07715"/>
    </source>
</evidence>
<dbReference type="PANTHER" id="PTHR30069">
    <property type="entry name" value="TONB-DEPENDENT OUTER MEMBRANE RECEPTOR"/>
    <property type="match status" value="1"/>
</dbReference>
<evidence type="ECO:0000256" key="10">
    <source>
        <dbReference type="PROSITE-ProRule" id="PRU01360"/>
    </source>
</evidence>
<evidence type="ECO:0000259" key="13">
    <source>
        <dbReference type="Pfam" id="PF00593"/>
    </source>
</evidence>
<comment type="similarity">
    <text evidence="2 10 11">Belongs to the TonB-dependent receptor family.</text>
</comment>
<dbReference type="Proteomes" id="UP000584824">
    <property type="component" value="Unassembled WGS sequence"/>
</dbReference>
<evidence type="ECO:0000256" key="6">
    <source>
        <dbReference type="ARBA" id="ARBA00023077"/>
    </source>
</evidence>
<accession>A0A7W6K107</accession>
<comment type="caution">
    <text evidence="15">The sequence shown here is derived from an EMBL/GenBank/DDBJ whole genome shotgun (WGS) entry which is preliminary data.</text>
</comment>
<reference evidence="15 16" key="1">
    <citation type="submission" date="2020-08" db="EMBL/GenBank/DDBJ databases">
        <title>Genomic Encyclopedia of Type Strains, Phase IV (KMG-IV): sequencing the most valuable type-strain genomes for metagenomic binning, comparative biology and taxonomic classification.</title>
        <authorList>
            <person name="Goeker M."/>
        </authorList>
    </citation>
    <scope>NUCLEOTIDE SEQUENCE [LARGE SCALE GENOMIC DNA]</scope>
    <source>
        <strain evidence="15 16">DSM 26385</strain>
    </source>
</reference>
<keyword evidence="9 10" id="KW-0998">Cell outer membrane</keyword>
<keyword evidence="16" id="KW-1185">Reference proteome</keyword>
<evidence type="ECO:0000256" key="9">
    <source>
        <dbReference type="ARBA" id="ARBA00023237"/>
    </source>
</evidence>
<keyword evidence="5 10" id="KW-0812">Transmembrane</keyword>
<organism evidence="15 16">
    <name type="scientific">Allorhizobium borbori</name>
    <dbReference type="NCBI Taxonomy" id="485907"/>
    <lineage>
        <taxon>Bacteria</taxon>
        <taxon>Pseudomonadati</taxon>
        <taxon>Pseudomonadota</taxon>
        <taxon>Alphaproteobacteria</taxon>
        <taxon>Hyphomicrobiales</taxon>
        <taxon>Rhizobiaceae</taxon>
        <taxon>Rhizobium/Agrobacterium group</taxon>
        <taxon>Allorhizobium</taxon>
    </lineage>
</organism>
<dbReference type="PANTHER" id="PTHR30069:SF41">
    <property type="entry name" value="HEME_HEMOPEXIN UTILIZATION PROTEIN C"/>
    <property type="match status" value="1"/>
</dbReference>
<keyword evidence="3 10" id="KW-0813">Transport</keyword>
<dbReference type="RefSeq" id="WP_183791479.1">
    <property type="nucleotide sequence ID" value="NZ_JACIDU010000006.1"/>
</dbReference>
<gene>
    <name evidence="15" type="ORF">GGQ66_001740</name>
</gene>
<dbReference type="SUPFAM" id="SSF56935">
    <property type="entry name" value="Porins"/>
    <property type="match status" value="1"/>
</dbReference>
<evidence type="ECO:0000256" key="11">
    <source>
        <dbReference type="RuleBase" id="RU003357"/>
    </source>
</evidence>
<dbReference type="GO" id="GO:0015344">
    <property type="term" value="F:siderophore uptake transmembrane transporter activity"/>
    <property type="evidence" value="ECO:0007669"/>
    <property type="project" value="TreeGrafter"/>
</dbReference>
<dbReference type="PROSITE" id="PS52016">
    <property type="entry name" value="TONB_DEPENDENT_REC_3"/>
    <property type="match status" value="1"/>
</dbReference>
<dbReference type="AlphaFoldDB" id="A0A7W6K107"/>
<dbReference type="InterPro" id="IPR037066">
    <property type="entry name" value="Plug_dom_sf"/>
</dbReference>
<evidence type="ECO:0000256" key="12">
    <source>
        <dbReference type="SAM" id="SignalP"/>
    </source>
</evidence>
<name>A0A7W6K107_9HYPH</name>
<dbReference type="GO" id="GO:0009279">
    <property type="term" value="C:cell outer membrane"/>
    <property type="evidence" value="ECO:0007669"/>
    <property type="project" value="UniProtKB-SubCell"/>
</dbReference>
<evidence type="ECO:0000256" key="4">
    <source>
        <dbReference type="ARBA" id="ARBA00022452"/>
    </source>
</evidence>
<dbReference type="InterPro" id="IPR036942">
    <property type="entry name" value="Beta-barrel_TonB_sf"/>
</dbReference>
<feature type="signal peptide" evidence="12">
    <location>
        <begin position="1"/>
        <end position="23"/>
    </location>
</feature>
<comment type="subcellular location">
    <subcellularLocation>
        <location evidence="1 10">Cell outer membrane</location>
        <topology evidence="1 10">Multi-pass membrane protein</topology>
    </subcellularLocation>
</comment>
<feature type="domain" description="TonB-dependent receptor-like beta-barrel" evidence="13">
    <location>
        <begin position="273"/>
        <end position="619"/>
    </location>
</feature>
<evidence type="ECO:0000256" key="3">
    <source>
        <dbReference type="ARBA" id="ARBA00022448"/>
    </source>
</evidence>
<dbReference type="EMBL" id="JACIDU010000006">
    <property type="protein sequence ID" value="MBB4103183.1"/>
    <property type="molecule type" value="Genomic_DNA"/>
</dbReference>
<dbReference type="Gene3D" id="2.40.170.20">
    <property type="entry name" value="TonB-dependent receptor, beta-barrel domain"/>
    <property type="match status" value="1"/>
</dbReference>
<evidence type="ECO:0000313" key="16">
    <source>
        <dbReference type="Proteomes" id="UP000584824"/>
    </source>
</evidence>
<feature type="chain" id="PRO_5030876290" evidence="12">
    <location>
        <begin position="24"/>
        <end position="657"/>
    </location>
</feature>
<feature type="domain" description="TonB-dependent receptor plug" evidence="14">
    <location>
        <begin position="53"/>
        <end position="149"/>
    </location>
</feature>
<dbReference type="Pfam" id="PF07715">
    <property type="entry name" value="Plug"/>
    <property type="match status" value="1"/>
</dbReference>
<dbReference type="InterPro" id="IPR012910">
    <property type="entry name" value="Plug_dom"/>
</dbReference>
<keyword evidence="6 11" id="KW-0798">TonB box</keyword>
<keyword evidence="7 10" id="KW-0472">Membrane</keyword>
<evidence type="ECO:0000256" key="2">
    <source>
        <dbReference type="ARBA" id="ARBA00009810"/>
    </source>
</evidence>
<evidence type="ECO:0000256" key="5">
    <source>
        <dbReference type="ARBA" id="ARBA00022692"/>
    </source>
</evidence>
<evidence type="ECO:0000256" key="1">
    <source>
        <dbReference type="ARBA" id="ARBA00004571"/>
    </source>
</evidence>
<dbReference type="Pfam" id="PF00593">
    <property type="entry name" value="TonB_dep_Rec_b-barrel"/>
    <property type="match status" value="1"/>
</dbReference>
<keyword evidence="8 15" id="KW-0675">Receptor</keyword>
<dbReference type="GO" id="GO:0044718">
    <property type="term" value="P:siderophore transmembrane transport"/>
    <property type="evidence" value="ECO:0007669"/>
    <property type="project" value="TreeGrafter"/>
</dbReference>
<evidence type="ECO:0000256" key="8">
    <source>
        <dbReference type="ARBA" id="ARBA00023170"/>
    </source>
</evidence>
<dbReference type="InterPro" id="IPR000531">
    <property type="entry name" value="Beta-barrel_TonB"/>
</dbReference>
<sequence length="657" mass="71624">MKFRRILPLAGASLLAIASALHAQEAERKDETVLDTITVVSGGKENIEATGGTVITQEELQALQPADVSELFARESSITVSGGGGPSKRIHVLGMEQSNLAVTVDGVPQTATSWHHTGSNVIDPAFLKRVEVEAGAAAADAGFAAAAGAVRYETVGANDLLEDGKDFGARLSSSYGSNGRGVGGSAAAYGRHSGFDWFVMSHLTNGDDYKSGDGTKMLGTEPAARNYLAKLGYEVEDHRVEVSYERSRDRADRLIKMNLGLAGDTLHPLEVVRETAKISYTSTNPTDLWDPEIMLYSSQNDYWRTNYQARPNGNMILNEDLYGGKVQNTFTIDPGTITAGFDFGQHDYHTDNYGNNNRRYRDFDTTQAGLFTQGRFEFDSGFKVSTGARYDFHSFEDWDNKDFSDSGASVNATVAYRINDHIEVFAGASRTWLGYVIGDYGFVHARDNAFITDPNFDTGRAKNFKVGANFGGDDWNAGITFFDTRIKGLPSYGTTSLTNDPNEYRSRGVTVNAAYLWGDTKIGASYTKADVTAGGVSALPNSSTFMPIGDMATLYIDHELTDYGVKIGTSMEWAGRISDAVATAAGFYDQPSYTVFNAYAEWTPEAYKNASFRLTVDNIFNKNYYERSSYAMSSNRGGIDPIYAPGRTVTVQASIKF</sequence>
<dbReference type="Gene3D" id="2.170.130.10">
    <property type="entry name" value="TonB-dependent receptor, plug domain"/>
    <property type="match status" value="1"/>
</dbReference>